<dbReference type="PROSITE" id="PS50198">
    <property type="entry name" value="PPIC_PPIASE_2"/>
    <property type="match status" value="1"/>
</dbReference>
<comment type="similarity">
    <text evidence="2">Belongs to the PpiC/parvulin rotamase family.</text>
</comment>
<dbReference type="InterPro" id="IPR000297">
    <property type="entry name" value="PPIase_PpiC"/>
</dbReference>
<evidence type="ECO:0000313" key="9">
    <source>
        <dbReference type="Proteomes" id="UP000256431"/>
    </source>
</evidence>
<keyword evidence="6" id="KW-1133">Transmembrane helix</keyword>
<proteinExistence type="inferred from homology"/>
<dbReference type="InterPro" id="IPR046357">
    <property type="entry name" value="PPIase_dom_sf"/>
</dbReference>
<accession>A0A3D8H5P9</accession>
<protein>
    <recommendedName>
        <fullName evidence="3">peptidylprolyl isomerase</fullName>
        <ecNumber evidence="3">5.2.1.8</ecNumber>
    </recommendedName>
</protein>
<dbReference type="AlphaFoldDB" id="A0A3D8H5P9"/>
<dbReference type="Proteomes" id="UP000256431">
    <property type="component" value="Unassembled WGS sequence"/>
</dbReference>
<evidence type="ECO:0000256" key="4">
    <source>
        <dbReference type="ARBA" id="ARBA00023110"/>
    </source>
</evidence>
<organism evidence="8 9">
    <name type="scientific">Marinobacter flavimaris</name>
    <dbReference type="NCBI Taxonomy" id="262076"/>
    <lineage>
        <taxon>Bacteria</taxon>
        <taxon>Pseudomonadati</taxon>
        <taxon>Pseudomonadota</taxon>
        <taxon>Gammaproteobacteria</taxon>
        <taxon>Pseudomonadales</taxon>
        <taxon>Marinobacteraceae</taxon>
        <taxon>Marinobacter</taxon>
    </lineage>
</organism>
<evidence type="ECO:0000259" key="7">
    <source>
        <dbReference type="PROSITE" id="PS50198"/>
    </source>
</evidence>
<feature type="domain" description="PpiC" evidence="7">
    <location>
        <begin position="141"/>
        <end position="250"/>
    </location>
</feature>
<dbReference type="SUPFAM" id="SSF109998">
    <property type="entry name" value="Triger factor/SurA peptide-binding domain-like"/>
    <property type="match status" value="1"/>
</dbReference>
<dbReference type="PROSITE" id="PS01096">
    <property type="entry name" value="PPIC_PPIASE_1"/>
    <property type="match status" value="1"/>
</dbReference>
<keyword evidence="9" id="KW-1185">Reference proteome</keyword>
<evidence type="ECO:0000313" key="8">
    <source>
        <dbReference type="EMBL" id="RDU41977.1"/>
    </source>
</evidence>
<comment type="caution">
    <text evidence="8">The sequence shown here is derived from an EMBL/GenBank/DDBJ whole genome shotgun (WGS) entry which is preliminary data.</text>
</comment>
<reference evidence="8 9" key="1">
    <citation type="submission" date="2018-08" db="EMBL/GenBank/DDBJ databases">
        <title>Genome sequence of Marinobacter flavimaris KCTC 12185.</title>
        <authorList>
            <person name="Chun J."/>
            <person name="Kim B.-Y."/>
            <person name="Choi S.-B."/>
            <person name="Kwak M.-J."/>
        </authorList>
    </citation>
    <scope>NUCLEOTIDE SEQUENCE [LARGE SCALE GENOMIC DNA]</scope>
    <source>
        <strain evidence="8 9">KCTC 12185</strain>
    </source>
</reference>
<gene>
    <name evidence="8" type="ORF">DXI23_06630</name>
</gene>
<dbReference type="SUPFAM" id="SSF54534">
    <property type="entry name" value="FKBP-like"/>
    <property type="match status" value="1"/>
</dbReference>
<dbReference type="PANTHER" id="PTHR47245">
    <property type="entry name" value="PEPTIDYLPROLYL ISOMERASE"/>
    <property type="match status" value="1"/>
</dbReference>
<dbReference type="RefSeq" id="WP_104270298.1">
    <property type="nucleotide sequence ID" value="NZ_PSSW01000002.1"/>
</dbReference>
<dbReference type="InterPro" id="IPR050245">
    <property type="entry name" value="PrsA_foldase"/>
</dbReference>
<dbReference type="EC" id="5.2.1.8" evidence="3"/>
<evidence type="ECO:0000256" key="6">
    <source>
        <dbReference type="SAM" id="Phobius"/>
    </source>
</evidence>
<dbReference type="Pfam" id="PF13145">
    <property type="entry name" value="Rotamase_2"/>
    <property type="match status" value="1"/>
</dbReference>
<feature type="transmembrane region" description="Helical" evidence="6">
    <location>
        <begin position="6"/>
        <end position="25"/>
    </location>
</feature>
<dbReference type="InterPro" id="IPR023058">
    <property type="entry name" value="PPIase_PpiC_CS"/>
</dbReference>
<comment type="catalytic activity">
    <reaction evidence="1">
        <text>[protein]-peptidylproline (omega=180) = [protein]-peptidylproline (omega=0)</text>
        <dbReference type="Rhea" id="RHEA:16237"/>
        <dbReference type="Rhea" id="RHEA-COMP:10747"/>
        <dbReference type="Rhea" id="RHEA-COMP:10748"/>
        <dbReference type="ChEBI" id="CHEBI:83833"/>
        <dbReference type="ChEBI" id="CHEBI:83834"/>
        <dbReference type="EC" id="5.2.1.8"/>
    </reaction>
</comment>
<dbReference type="PANTHER" id="PTHR47245:SF2">
    <property type="entry name" value="PEPTIDYL-PROLYL CIS-TRANS ISOMERASE HP_0175-RELATED"/>
    <property type="match status" value="1"/>
</dbReference>
<keyword evidence="6" id="KW-0472">Membrane</keyword>
<dbReference type="InterPro" id="IPR027304">
    <property type="entry name" value="Trigger_fact/SurA_dom_sf"/>
</dbReference>
<keyword evidence="5 8" id="KW-0413">Isomerase</keyword>
<sequence length="321" mass="35387">MPKERILIYSSLLTIALAGAGFYAFKQFSDSRLSEDEVARIGNSVITADQLKAYMGQRSSASNALDIKKQLLQEMIEREALIATAIDEGYEQDPAVVRALENALIARFRERQLNPAIERIRVSEDQVSRYYQDNIARYTTPAQKRAAIIKFELADNALAAESKRVGELAHRVQKLALSQPEAVRGFGSLAAQYSGDQGSRYVGGDIGWHAEQSQSLDPALAAALSGITKPGEISAPINGRDGLYLLKLMDIRGERITPLESVASNIRIQLLQRMRMEHEADWLKATVASVKPAVVNESVLSQMVVVRDEEVAAVRPPELPQ</sequence>
<dbReference type="GO" id="GO:0003755">
    <property type="term" value="F:peptidyl-prolyl cis-trans isomerase activity"/>
    <property type="evidence" value="ECO:0007669"/>
    <property type="project" value="UniProtKB-KW"/>
</dbReference>
<name>A0A3D8H5P9_9GAMM</name>
<evidence type="ECO:0000256" key="1">
    <source>
        <dbReference type="ARBA" id="ARBA00000971"/>
    </source>
</evidence>
<dbReference type="EMBL" id="QRDH01000002">
    <property type="protein sequence ID" value="RDU41977.1"/>
    <property type="molecule type" value="Genomic_DNA"/>
</dbReference>
<keyword evidence="4 5" id="KW-0697">Rotamase</keyword>
<dbReference type="Gene3D" id="3.10.50.40">
    <property type="match status" value="1"/>
</dbReference>
<evidence type="ECO:0000256" key="5">
    <source>
        <dbReference type="PROSITE-ProRule" id="PRU00278"/>
    </source>
</evidence>
<keyword evidence="6" id="KW-0812">Transmembrane</keyword>
<evidence type="ECO:0000256" key="2">
    <source>
        <dbReference type="ARBA" id="ARBA00007656"/>
    </source>
</evidence>
<evidence type="ECO:0000256" key="3">
    <source>
        <dbReference type="ARBA" id="ARBA00013194"/>
    </source>
</evidence>